<feature type="compositionally biased region" description="Basic and acidic residues" evidence="9">
    <location>
        <begin position="384"/>
        <end position="400"/>
    </location>
</feature>
<evidence type="ECO:0000313" key="11">
    <source>
        <dbReference type="EMBL" id="KXS15134.1"/>
    </source>
</evidence>
<dbReference type="STRING" id="1344416.A0A139AEY9"/>
<name>A0A139AEY9_GONPJ</name>
<comment type="function">
    <text evidence="7">May participate in a complex which severs microtubules in an ATP-dependent manner. Microtubule severing may promote rapid reorganization of cellular microtubule arrays.</text>
</comment>
<dbReference type="InterPro" id="IPR026962">
    <property type="entry name" value="KTNB1"/>
</dbReference>
<gene>
    <name evidence="11" type="ORF">M427DRAFT_70211</name>
</gene>
<dbReference type="PRINTS" id="PR00320">
    <property type="entry name" value="GPROTEINBRPT"/>
</dbReference>
<dbReference type="Gene3D" id="2.130.10.10">
    <property type="entry name" value="YVTN repeat-like/Quinoprotein amine dehydrogenase"/>
    <property type="match status" value="2"/>
</dbReference>
<feature type="repeat" description="WD" evidence="8">
    <location>
        <begin position="54"/>
        <end position="95"/>
    </location>
</feature>
<keyword evidence="4 7" id="KW-0493">Microtubule</keyword>
<dbReference type="PROSITE" id="PS50082">
    <property type="entry name" value="WD_REPEATS_2"/>
    <property type="match status" value="5"/>
</dbReference>
<feature type="repeat" description="WD" evidence="8">
    <location>
        <begin position="181"/>
        <end position="222"/>
    </location>
</feature>
<keyword evidence="2 7" id="KW-0963">Cytoplasm</keyword>
<feature type="region of interest" description="Disordered" evidence="9">
    <location>
        <begin position="371"/>
        <end position="414"/>
    </location>
</feature>
<dbReference type="InterPro" id="IPR036322">
    <property type="entry name" value="WD40_repeat_dom_sf"/>
</dbReference>
<evidence type="ECO:0000256" key="1">
    <source>
        <dbReference type="ARBA" id="ARBA00004245"/>
    </source>
</evidence>
<dbReference type="FunFam" id="2.130.10.10:FF:000462">
    <property type="entry name" value="Katanin p80 WD40 repeat-containing subunit B1"/>
    <property type="match status" value="1"/>
</dbReference>
<evidence type="ECO:0000256" key="2">
    <source>
        <dbReference type="ARBA" id="ARBA00022490"/>
    </source>
</evidence>
<dbReference type="InterPro" id="IPR020472">
    <property type="entry name" value="WD40_PAC1"/>
</dbReference>
<keyword evidence="12" id="KW-1185">Reference proteome</keyword>
<dbReference type="Pfam" id="PF13925">
    <property type="entry name" value="Katanin_con80"/>
    <property type="match status" value="1"/>
</dbReference>
<dbReference type="OrthoDB" id="538223at2759"/>
<evidence type="ECO:0000256" key="3">
    <source>
        <dbReference type="ARBA" id="ARBA00022574"/>
    </source>
</evidence>
<feature type="compositionally biased region" description="Basic and acidic residues" evidence="9">
    <location>
        <begin position="466"/>
        <end position="476"/>
    </location>
</feature>
<feature type="domain" description="Katanin p80 subunit C-terminal" evidence="10">
    <location>
        <begin position="571"/>
        <end position="715"/>
    </location>
</feature>
<evidence type="ECO:0000256" key="6">
    <source>
        <dbReference type="ARBA" id="ARBA00023212"/>
    </source>
</evidence>
<feature type="repeat" description="WD" evidence="8">
    <location>
        <begin position="105"/>
        <end position="139"/>
    </location>
</feature>
<organism evidence="11 12">
    <name type="scientific">Gonapodya prolifera (strain JEL478)</name>
    <name type="common">Monoblepharis prolifera</name>
    <dbReference type="NCBI Taxonomy" id="1344416"/>
    <lineage>
        <taxon>Eukaryota</taxon>
        <taxon>Fungi</taxon>
        <taxon>Fungi incertae sedis</taxon>
        <taxon>Chytridiomycota</taxon>
        <taxon>Chytridiomycota incertae sedis</taxon>
        <taxon>Monoblepharidomycetes</taxon>
        <taxon>Monoblepharidales</taxon>
        <taxon>Gonapodyaceae</taxon>
        <taxon>Gonapodya</taxon>
    </lineage>
</organism>
<dbReference type="GO" id="GO:0008017">
    <property type="term" value="F:microtubule binding"/>
    <property type="evidence" value="ECO:0007669"/>
    <property type="project" value="UniProtKB-UniRule"/>
</dbReference>
<dbReference type="SMART" id="SM00320">
    <property type="entry name" value="WD40"/>
    <property type="match status" value="6"/>
</dbReference>
<dbReference type="InterPro" id="IPR028021">
    <property type="entry name" value="Katanin_C-terminal"/>
</dbReference>
<proteinExistence type="inferred from homology"/>
<dbReference type="EMBL" id="KQ965764">
    <property type="protein sequence ID" value="KXS15134.1"/>
    <property type="molecule type" value="Genomic_DNA"/>
</dbReference>
<feature type="repeat" description="WD" evidence="8">
    <location>
        <begin position="139"/>
        <end position="180"/>
    </location>
</feature>
<evidence type="ECO:0000256" key="8">
    <source>
        <dbReference type="PROSITE-ProRule" id="PRU00221"/>
    </source>
</evidence>
<dbReference type="PROSITE" id="PS00678">
    <property type="entry name" value="WD_REPEATS_1"/>
    <property type="match status" value="1"/>
</dbReference>
<dbReference type="PROSITE" id="PS50294">
    <property type="entry name" value="WD_REPEATS_REGION"/>
    <property type="match status" value="2"/>
</dbReference>
<dbReference type="CDD" id="cd00200">
    <property type="entry name" value="WD40"/>
    <property type="match status" value="1"/>
</dbReference>
<evidence type="ECO:0000313" key="12">
    <source>
        <dbReference type="Proteomes" id="UP000070544"/>
    </source>
</evidence>
<dbReference type="Proteomes" id="UP000070544">
    <property type="component" value="Unassembled WGS sequence"/>
</dbReference>
<dbReference type="InterPro" id="IPR001680">
    <property type="entry name" value="WD40_rpt"/>
</dbReference>
<reference evidence="11 12" key="1">
    <citation type="journal article" date="2015" name="Genome Biol. Evol.">
        <title>Phylogenomic analyses indicate that early fungi evolved digesting cell walls of algal ancestors of land plants.</title>
        <authorList>
            <person name="Chang Y."/>
            <person name="Wang S."/>
            <person name="Sekimoto S."/>
            <person name="Aerts A.L."/>
            <person name="Choi C."/>
            <person name="Clum A."/>
            <person name="LaButti K.M."/>
            <person name="Lindquist E.A."/>
            <person name="Yee Ngan C."/>
            <person name="Ohm R.A."/>
            <person name="Salamov A.A."/>
            <person name="Grigoriev I.V."/>
            <person name="Spatafora J.W."/>
            <person name="Berbee M.L."/>
        </authorList>
    </citation>
    <scope>NUCLEOTIDE SEQUENCE [LARGE SCALE GENOMIC DNA]</scope>
    <source>
        <strain evidence="11 12">JEL478</strain>
    </source>
</reference>
<keyword evidence="3 8" id="KW-0853">WD repeat</keyword>
<accession>A0A139AEY9</accession>
<evidence type="ECO:0000256" key="5">
    <source>
        <dbReference type="ARBA" id="ARBA00022737"/>
    </source>
</evidence>
<dbReference type="PANTHER" id="PTHR19845:SF0">
    <property type="entry name" value="KATANIN P80 WD40 REPEAT-CONTAINING SUBUNIT B1"/>
    <property type="match status" value="1"/>
</dbReference>
<evidence type="ECO:0000256" key="9">
    <source>
        <dbReference type="SAM" id="MobiDB-lite"/>
    </source>
</evidence>
<dbReference type="GO" id="GO:0005874">
    <property type="term" value="C:microtubule"/>
    <property type="evidence" value="ECO:0007669"/>
    <property type="project" value="UniProtKB-KW"/>
</dbReference>
<evidence type="ECO:0000256" key="4">
    <source>
        <dbReference type="ARBA" id="ARBA00022701"/>
    </source>
</evidence>
<feature type="repeat" description="WD" evidence="8">
    <location>
        <begin position="11"/>
        <end position="53"/>
    </location>
</feature>
<protein>
    <recommendedName>
        <fullName evidence="7">Katanin p80 WD40 repeat-containing subunit B1 homolog</fullName>
    </recommendedName>
</protein>
<dbReference type="AlphaFoldDB" id="A0A139AEY9"/>
<feature type="compositionally biased region" description="Polar residues" evidence="9">
    <location>
        <begin position="401"/>
        <end position="410"/>
    </location>
</feature>
<dbReference type="HAMAP" id="MF_03022">
    <property type="entry name" value="Katanin_p80_B1"/>
    <property type="match status" value="1"/>
</dbReference>
<keyword evidence="5" id="KW-0677">Repeat</keyword>
<comment type="subcellular location">
    <subcellularLocation>
        <location evidence="1 7">Cytoplasm</location>
        <location evidence="1 7">Cytoskeleton</location>
    </subcellularLocation>
</comment>
<dbReference type="GO" id="GO:0007019">
    <property type="term" value="P:microtubule depolymerization"/>
    <property type="evidence" value="ECO:0007669"/>
    <property type="project" value="TreeGrafter"/>
</dbReference>
<dbReference type="SUPFAM" id="SSF50978">
    <property type="entry name" value="WD40 repeat-like"/>
    <property type="match status" value="1"/>
</dbReference>
<dbReference type="GO" id="GO:0008352">
    <property type="term" value="C:katanin complex"/>
    <property type="evidence" value="ECO:0007669"/>
    <property type="project" value="InterPro"/>
</dbReference>
<dbReference type="PANTHER" id="PTHR19845">
    <property type="entry name" value="KATANIN P80 SUBUNIT"/>
    <property type="match status" value="1"/>
</dbReference>
<dbReference type="GO" id="GO:0005737">
    <property type="term" value="C:cytoplasm"/>
    <property type="evidence" value="ECO:0007669"/>
    <property type="project" value="UniProtKB-UniRule"/>
</dbReference>
<keyword evidence="6 7" id="KW-0206">Cytoskeleton</keyword>
<dbReference type="InterPro" id="IPR019775">
    <property type="entry name" value="WD40_repeat_CS"/>
</dbReference>
<feature type="region of interest" description="Disordered" evidence="9">
    <location>
        <begin position="447"/>
        <end position="514"/>
    </location>
</feature>
<evidence type="ECO:0000256" key="7">
    <source>
        <dbReference type="HAMAP-Rule" id="MF_03022"/>
    </source>
</evidence>
<evidence type="ECO:0000259" key="10">
    <source>
        <dbReference type="Pfam" id="PF13925"/>
    </source>
</evidence>
<sequence length="736" mass="80744">MDRRASRLYEFSSDSSAITCLSIGRKSGRVLVTGGEDRRVNLWAIGKPQAIMSLVGHTSPIESVTLDWPEEIAVAGAGNGSIKLWDLDHSKVIRTLTGHKPTFRVGALEFHPFGEFFASGSADATCKIWDVRRKGCIQTYHNDDAISVLRISPDGRWIACGGMSGTVKIWDMTAGRLLRNFCDHVLSVTSLSFNPAEFSMASLSIDQTLRVYDLTNFESIGVGRVEGKPGLLEFSGSGSTMLVATSTGVQTWALDPTLPLGRISIPWDTTSVPVSPGISTGTRPSHPTNPQTLPIAPVADMKIVSDGNGLVAATLRHNSVSVWNVDLSERVPIGEWRDGETGVDLNPENRTSVLAKSFSLRADTVKIKEVDSSKGGYDPDGVVGEERVGHQTSAKRRESGWRTQIYSNSREPMRPQALEVGEQMVGDPFDNTSSEMTAEPQIISHENPDLLSSAPPPKNSLVPEPARFEHSRKELSSTRSTSASSNPQQNTFDSAVPPSSHAQANDVEEHGPWTDTSTLALRALSESRESTSKMRTHVLLMKEDENEPQASDSRLELQMSSLDIFDALEYRHHSILATLTNRLSTLRLISQQWDVQNYGPAVETAARDADLATWRDIENAIVMNPQGLNLDTCSNILPAVVAGLREPGDEFIATACEITKVLVRNFGQVIVSNINSGVQRSPGVDLNREKRVERCTRCYRHFRDTATALTQRLEQGVGGSRVEETLREIYEYFSFV</sequence>
<dbReference type="Pfam" id="PF00400">
    <property type="entry name" value="WD40"/>
    <property type="match status" value="5"/>
</dbReference>
<dbReference type="InterPro" id="IPR015943">
    <property type="entry name" value="WD40/YVTN_repeat-like_dom_sf"/>
</dbReference>
<dbReference type="GO" id="GO:0051013">
    <property type="term" value="P:microtubule severing"/>
    <property type="evidence" value="ECO:0007669"/>
    <property type="project" value="UniProtKB-UniRule"/>
</dbReference>
<comment type="similarity">
    <text evidence="7">Belongs to the WD repeat KATNB1 family.</text>
</comment>